<dbReference type="EMBL" id="JARAWN010000077">
    <property type="protein sequence ID" value="MDX3131140.1"/>
    <property type="molecule type" value="Genomic_DNA"/>
</dbReference>
<name>A0AAJ2PPM4_9ACTN</name>
<evidence type="ECO:0000256" key="1">
    <source>
        <dbReference type="SAM" id="Phobius"/>
    </source>
</evidence>
<comment type="caution">
    <text evidence="2">The sequence shown here is derived from an EMBL/GenBank/DDBJ whole genome shotgun (WGS) entry which is preliminary data.</text>
</comment>
<keyword evidence="1" id="KW-0812">Transmembrane</keyword>
<proteinExistence type="predicted"/>
<evidence type="ECO:0000313" key="2">
    <source>
        <dbReference type="EMBL" id="MDX3131140.1"/>
    </source>
</evidence>
<keyword evidence="1" id="KW-1133">Transmembrane helix</keyword>
<gene>
    <name evidence="2" type="ORF">PV367_15410</name>
</gene>
<dbReference type="AlphaFoldDB" id="A0AAJ2PPM4"/>
<sequence>MDSSFITVLSACFGELTAVIAVALMVGYLGHTWNSRHVLVSAATTTRSSLRL</sequence>
<protein>
    <submittedName>
        <fullName evidence="2">Uncharacterized protein</fullName>
    </submittedName>
</protein>
<accession>A0AAJ2PPM4</accession>
<organism evidence="2 3">
    <name type="scientific">Streptomyces europaeiscabiei</name>
    <dbReference type="NCBI Taxonomy" id="146819"/>
    <lineage>
        <taxon>Bacteria</taxon>
        <taxon>Bacillati</taxon>
        <taxon>Actinomycetota</taxon>
        <taxon>Actinomycetes</taxon>
        <taxon>Kitasatosporales</taxon>
        <taxon>Streptomycetaceae</taxon>
        <taxon>Streptomyces</taxon>
    </lineage>
</organism>
<evidence type="ECO:0000313" key="3">
    <source>
        <dbReference type="Proteomes" id="UP001273589"/>
    </source>
</evidence>
<reference evidence="2" key="1">
    <citation type="journal article" date="2023" name="Microb. Genom.">
        <title>Mesoterricola silvestris gen. nov., sp. nov., Mesoterricola sediminis sp. nov., Geothrix oryzae sp. nov., Geothrix edaphica sp. nov., Geothrix rubra sp. nov., and Geothrix limicola sp. nov., six novel members of Acidobacteriota isolated from soils.</title>
        <authorList>
            <person name="Weisberg A.J."/>
            <person name="Pearce E."/>
            <person name="Kramer C.G."/>
            <person name="Chang J.H."/>
            <person name="Clarke C.R."/>
        </authorList>
    </citation>
    <scope>NUCLEOTIDE SEQUENCE</scope>
    <source>
        <strain evidence="2">ND06-05F</strain>
    </source>
</reference>
<feature type="transmembrane region" description="Helical" evidence="1">
    <location>
        <begin position="6"/>
        <end position="29"/>
    </location>
</feature>
<keyword evidence="1" id="KW-0472">Membrane</keyword>
<dbReference type="RefSeq" id="WP_319692197.1">
    <property type="nucleotide sequence ID" value="NZ_JARAWN010000077.1"/>
</dbReference>
<dbReference type="Proteomes" id="UP001273589">
    <property type="component" value="Unassembled WGS sequence"/>
</dbReference>